<evidence type="ECO:0000313" key="1">
    <source>
        <dbReference type="EMBL" id="RRT37281.1"/>
    </source>
</evidence>
<dbReference type="EMBL" id="AMZH03022482">
    <property type="protein sequence ID" value="RRT37281.1"/>
    <property type="molecule type" value="Genomic_DNA"/>
</dbReference>
<reference evidence="1 2" key="1">
    <citation type="journal article" date="2014" name="Agronomy (Basel)">
        <title>A Draft Genome Sequence for Ensete ventricosum, the Drought-Tolerant Tree Against Hunger.</title>
        <authorList>
            <person name="Harrison J."/>
            <person name="Moore K.A."/>
            <person name="Paszkiewicz K."/>
            <person name="Jones T."/>
            <person name="Grant M."/>
            <person name="Ambacheew D."/>
            <person name="Muzemil S."/>
            <person name="Studholme D.J."/>
        </authorList>
    </citation>
    <scope>NUCLEOTIDE SEQUENCE [LARGE SCALE GENOMIC DNA]</scope>
</reference>
<name>A0A426XCS0_ENSVE</name>
<comment type="caution">
    <text evidence="1">The sequence shown here is derived from an EMBL/GenBank/DDBJ whole genome shotgun (WGS) entry which is preliminary data.</text>
</comment>
<gene>
    <name evidence="1" type="ORF">B296_00041829</name>
</gene>
<sequence>MSRSGMDWAATVSTLGGQALSPFVDAFLTSESTRVLSSHGILLRMKHWKLDVNRRTTLFWVRSESVESNESRAQSCSGSSNELPSHPALAITRRPLIAPRLVDILLGQAVRKVEGSNESVVGASRVLEVLEVGLALVAEFVVQELNVSFIFVEVEVSPRLGSACVHWSVYMALVVESELGICSERCLPKNVGFLFAEAEVSPRLGSARVRWSIYVASIVEFELGIRSERRLLV</sequence>
<dbReference type="Proteomes" id="UP000287651">
    <property type="component" value="Unassembled WGS sequence"/>
</dbReference>
<evidence type="ECO:0000313" key="2">
    <source>
        <dbReference type="Proteomes" id="UP000287651"/>
    </source>
</evidence>
<dbReference type="AlphaFoldDB" id="A0A426XCS0"/>
<protein>
    <submittedName>
        <fullName evidence="1">Uncharacterized protein</fullName>
    </submittedName>
</protein>
<organism evidence="1 2">
    <name type="scientific">Ensete ventricosum</name>
    <name type="common">Abyssinian banana</name>
    <name type="synonym">Musa ensete</name>
    <dbReference type="NCBI Taxonomy" id="4639"/>
    <lineage>
        <taxon>Eukaryota</taxon>
        <taxon>Viridiplantae</taxon>
        <taxon>Streptophyta</taxon>
        <taxon>Embryophyta</taxon>
        <taxon>Tracheophyta</taxon>
        <taxon>Spermatophyta</taxon>
        <taxon>Magnoliopsida</taxon>
        <taxon>Liliopsida</taxon>
        <taxon>Zingiberales</taxon>
        <taxon>Musaceae</taxon>
        <taxon>Ensete</taxon>
    </lineage>
</organism>
<proteinExistence type="predicted"/>
<accession>A0A426XCS0</accession>